<proteinExistence type="predicted"/>
<accession>A0A8S5R3D5</accession>
<name>A0A8S5R3D5_9CAUD</name>
<sequence length="170" mass="18107">MKRKTKILNSMTAVKHDSSKDIVRGQLFLFLGENPVAFASSCSLEVSVEEIDISNKMCGDWAASLPGKKSFTISSESLLTRLQGATSYDELLKHVDTGETFQFVVGESTITDKTNVGGSFAIDTTKPNYKGEIMLTSLSLKSDNGQIATCSASFKGVGALQKVEAVPAGG</sequence>
<dbReference type="InterPro" id="IPR011855">
    <property type="entry name" value="Phgtail_TP901_1"/>
</dbReference>
<reference evidence="1" key="1">
    <citation type="journal article" date="2021" name="Proc. Natl. Acad. Sci. U.S.A.">
        <title>A Catalog of Tens of Thousands of Viruses from Human Metagenomes Reveals Hidden Associations with Chronic Diseases.</title>
        <authorList>
            <person name="Tisza M.J."/>
            <person name="Buck C.B."/>
        </authorList>
    </citation>
    <scope>NUCLEOTIDE SEQUENCE</scope>
    <source>
        <strain evidence="1">CtyjS2</strain>
    </source>
</reference>
<evidence type="ECO:0000313" key="1">
    <source>
        <dbReference type="EMBL" id="DAE25991.1"/>
    </source>
</evidence>
<dbReference type="Pfam" id="PF06199">
    <property type="entry name" value="Phage_tail_2"/>
    <property type="match status" value="1"/>
</dbReference>
<organism evidence="1">
    <name type="scientific">Siphoviridae sp. ctyjS2</name>
    <dbReference type="NCBI Taxonomy" id="2827284"/>
    <lineage>
        <taxon>Viruses</taxon>
        <taxon>Duplodnaviria</taxon>
        <taxon>Heunggongvirae</taxon>
        <taxon>Uroviricota</taxon>
        <taxon>Caudoviricetes</taxon>
    </lineage>
</organism>
<dbReference type="EMBL" id="BK015806">
    <property type="protein sequence ID" value="DAE25991.1"/>
    <property type="molecule type" value="Genomic_DNA"/>
</dbReference>
<protein>
    <submittedName>
        <fullName evidence="1">Major tail protein</fullName>
    </submittedName>
</protein>